<dbReference type="Proteomes" id="UP001642540">
    <property type="component" value="Unassembled WGS sequence"/>
</dbReference>
<dbReference type="EMBL" id="CAXLJM020000154">
    <property type="protein sequence ID" value="CAL8143301.1"/>
    <property type="molecule type" value="Genomic_DNA"/>
</dbReference>
<dbReference type="PANTHER" id="PTHR31649:SF1">
    <property type="entry name" value="FARNESOIC ACID O-METHYL TRANSFERASE DOMAIN-CONTAINING PROTEIN"/>
    <property type="match status" value="1"/>
</dbReference>
<reference evidence="2 3" key="1">
    <citation type="submission" date="2024-08" db="EMBL/GenBank/DDBJ databases">
        <authorList>
            <person name="Cucini C."/>
            <person name="Frati F."/>
        </authorList>
    </citation>
    <scope>NUCLEOTIDE SEQUENCE [LARGE SCALE GENOMIC DNA]</scope>
</reference>
<name>A0ABP1S4F1_9HEXA</name>
<protein>
    <recommendedName>
        <fullName evidence="4">Ig-like domain-containing protein</fullName>
    </recommendedName>
</protein>
<evidence type="ECO:0000313" key="2">
    <source>
        <dbReference type="EMBL" id="CAL8143301.1"/>
    </source>
</evidence>
<evidence type="ECO:0000256" key="1">
    <source>
        <dbReference type="SAM" id="SignalP"/>
    </source>
</evidence>
<accession>A0ABP1S4F1</accession>
<keyword evidence="1" id="KW-0732">Signal</keyword>
<dbReference type="PANTHER" id="PTHR31649">
    <property type="entry name" value="AGAP009604-PA"/>
    <property type="match status" value="1"/>
</dbReference>
<comment type="caution">
    <text evidence="2">The sequence shown here is derived from an EMBL/GenBank/DDBJ whole genome shotgun (WGS) entry which is preliminary data.</text>
</comment>
<organism evidence="2 3">
    <name type="scientific">Orchesella dallaii</name>
    <dbReference type="NCBI Taxonomy" id="48710"/>
    <lineage>
        <taxon>Eukaryota</taxon>
        <taxon>Metazoa</taxon>
        <taxon>Ecdysozoa</taxon>
        <taxon>Arthropoda</taxon>
        <taxon>Hexapoda</taxon>
        <taxon>Collembola</taxon>
        <taxon>Entomobryomorpha</taxon>
        <taxon>Entomobryoidea</taxon>
        <taxon>Orchesellidae</taxon>
        <taxon>Orchesellinae</taxon>
        <taxon>Orchesella</taxon>
    </lineage>
</organism>
<dbReference type="InterPro" id="IPR006616">
    <property type="entry name" value="DM9_repeat"/>
</dbReference>
<proteinExistence type="predicted"/>
<keyword evidence="3" id="KW-1185">Reference proteome</keyword>
<evidence type="ECO:0000313" key="3">
    <source>
        <dbReference type="Proteomes" id="UP001642540"/>
    </source>
</evidence>
<feature type="signal peptide" evidence="1">
    <location>
        <begin position="1"/>
        <end position="22"/>
    </location>
</feature>
<dbReference type="SMART" id="SM00696">
    <property type="entry name" value="DM9"/>
    <property type="match status" value="1"/>
</dbReference>
<dbReference type="Pfam" id="PF11901">
    <property type="entry name" value="DM9"/>
    <property type="match status" value="1"/>
</dbReference>
<sequence>MFSKVILAYFSILLAVGSQVSAESVNAVDGIDWVGSRVVDLSDLTLGGKEDNQTLFVCRAQWEGDWIPGKARVDAQDGILRCHFQYWQVGHNSTDFEVLVWPSETTSWVETEGSIIPNRAVVSGIDPGNDEVTYVCRAWHGNELIVGKALESFGVCFIAADGEPRISKYEVLVKNAYGVYELGE</sequence>
<gene>
    <name evidence="2" type="ORF">ODALV1_LOCUS29442</name>
</gene>
<feature type="chain" id="PRO_5046533370" description="Ig-like domain-containing protein" evidence="1">
    <location>
        <begin position="23"/>
        <end position="184"/>
    </location>
</feature>
<evidence type="ECO:0008006" key="4">
    <source>
        <dbReference type="Google" id="ProtNLM"/>
    </source>
</evidence>